<keyword evidence="2" id="KW-1185">Reference proteome</keyword>
<dbReference type="OrthoDB" id="9864745at2"/>
<gene>
    <name evidence="1" type="ORF">K1I37_02155</name>
</gene>
<accession>T0CKP8</accession>
<dbReference type="STRING" id="1356854.N007_18295"/>
<protein>
    <submittedName>
        <fullName evidence="1">Uncharacterized protein</fullName>
    </submittedName>
</protein>
<accession>A0A9E6ZH35</accession>
<organism evidence="1 2">
    <name type="scientific">Alicyclobacillus acidoterrestris (strain ATCC 49025 / DSM 3922 / CIP 106132 / NCIMB 13137 / GD3B)</name>
    <dbReference type="NCBI Taxonomy" id="1356854"/>
    <lineage>
        <taxon>Bacteria</taxon>
        <taxon>Bacillati</taxon>
        <taxon>Bacillota</taxon>
        <taxon>Bacilli</taxon>
        <taxon>Bacillales</taxon>
        <taxon>Alicyclobacillaceae</taxon>
        <taxon>Alicyclobacillus</taxon>
    </lineage>
</organism>
<dbReference type="AlphaFoldDB" id="T0CKP8"/>
<dbReference type="RefSeq" id="WP_021294774.1">
    <property type="nucleotide sequence ID" value="NZ_AURB01000014.1"/>
</dbReference>
<dbReference type="EMBL" id="CP080467">
    <property type="protein sequence ID" value="UNO49382.1"/>
    <property type="molecule type" value="Genomic_DNA"/>
</dbReference>
<dbReference type="Proteomes" id="UP000829401">
    <property type="component" value="Chromosome"/>
</dbReference>
<dbReference type="KEGG" id="aaco:K1I37_02155"/>
<proteinExistence type="predicted"/>
<sequence length="187" mass="22073">MGQTQTEQRVTVTLDRQLIDKIIAFNCFNRQTYIEWEKPLDLICGLEEKLYMILQDTNEIIETAKRELEGYFTDDEATLLFVCLSDMSLGWHDWTKPERDIPNLIERKKNRLVQFYHGAIPIDTVKRVCQKAAYLTPTQCHALIKISHDMRHMTKGDTLRFSNNDIAHYFRTSGFPGDEKWYEIEIH</sequence>
<reference evidence="2" key="1">
    <citation type="journal article" date="2022" name="G3 (Bethesda)">
        <title>Unveiling the complete genome sequence of Alicyclobacillus acidoterrestris DSM 3922T, a taint-producing strain.</title>
        <authorList>
            <person name="Leonardo I.C."/>
            <person name="Barreto Crespo M.T."/>
            <person name="Gaspar F.B."/>
        </authorList>
    </citation>
    <scope>NUCLEOTIDE SEQUENCE [LARGE SCALE GENOMIC DNA]</scope>
    <source>
        <strain evidence="2">DSM 3922</strain>
    </source>
</reference>
<evidence type="ECO:0000313" key="1">
    <source>
        <dbReference type="EMBL" id="UNO49382.1"/>
    </source>
</evidence>
<evidence type="ECO:0000313" key="2">
    <source>
        <dbReference type="Proteomes" id="UP000829401"/>
    </source>
</evidence>
<name>T0CKP8_ALIAG</name>